<evidence type="ECO:0000256" key="3">
    <source>
        <dbReference type="ARBA" id="ARBA00023125"/>
    </source>
</evidence>
<comment type="similarity">
    <text evidence="1">Belongs to the LysR transcriptional regulatory family.</text>
</comment>
<dbReference type="GO" id="GO:0032993">
    <property type="term" value="C:protein-DNA complex"/>
    <property type="evidence" value="ECO:0007669"/>
    <property type="project" value="TreeGrafter"/>
</dbReference>
<organism evidence="6 7">
    <name type="scientific">Acidiphilium acidophilum</name>
    <name type="common">Thiobacillus acidophilus</name>
    <dbReference type="NCBI Taxonomy" id="76588"/>
    <lineage>
        <taxon>Bacteria</taxon>
        <taxon>Pseudomonadati</taxon>
        <taxon>Pseudomonadota</taxon>
        <taxon>Alphaproteobacteria</taxon>
        <taxon>Acetobacterales</taxon>
        <taxon>Acidocellaceae</taxon>
        <taxon>Acidiphilium</taxon>
    </lineage>
</organism>
<sequence>MELSQVRYFVTLSRLLNFTRAAEACNVSQPALTRAIQRLEDELGGALLFRERNTTQLTELGRSMLPHLDAMLMAADSAASLADARRRQPVASLKIGLAPGIGCGAIAFAIGEVAAILPDLMIRFEEAAPGSLVEAMLADMLDCALLPEDCDLPDRFNHWPLYEDRAVAVLPVHHALADRASLTGDDLHGETLLHGERCGGFAAKLDHLQTARYRFRRCDGATSHLLDLVVAGIGVALLSERIALPAPVTARPITDPVLTRTVRLAVLAGRPQEPAVSGFIKLCRARRGHIGAPRTA</sequence>
<dbReference type="SUPFAM" id="SSF53850">
    <property type="entry name" value="Periplasmic binding protein-like II"/>
    <property type="match status" value="1"/>
</dbReference>
<dbReference type="InterPro" id="IPR036390">
    <property type="entry name" value="WH_DNA-bd_sf"/>
</dbReference>
<dbReference type="FunFam" id="1.10.10.10:FF:000001">
    <property type="entry name" value="LysR family transcriptional regulator"/>
    <property type="match status" value="1"/>
</dbReference>
<dbReference type="PANTHER" id="PTHR30346">
    <property type="entry name" value="TRANSCRIPTIONAL DUAL REGULATOR HCAR-RELATED"/>
    <property type="match status" value="1"/>
</dbReference>
<evidence type="ECO:0000256" key="1">
    <source>
        <dbReference type="ARBA" id="ARBA00009437"/>
    </source>
</evidence>
<dbReference type="EMBL" id="JAWXYB010000018">
    <property type="protein sequence ID" value="MDX5929917.1"/>
    <property type="molecule type" value="Genomic_DNA"/>
</dbReference>
<dbReference type="PRINTS" id="PR00039">
    <property type="entry name" value="HTHLYSR"/>
</dbReference>
<dbReference type="InterPro" id="IPR000847">
    <property type="entry name" value="LysR_HTH_N"/>
</dbReference>
<dbReference type="PROSITE" id="PS50931">
    <property type="entry name" value="HTH_LYSR"/>
    <property type="match status" value="1"/>
</dbReference>
<keyword evidence="7" id="KW-1185">Reference proteome</keyword>
<dbReference type="CDD" id="cd05466">
    <property type="entry name" value="PBP2_LTTR_substrate"/>
    <property type="match status" value="1"/>
</dbReference>
<dbReference type="InterPro" id="IPR005119">
    <property type="entry name" value="LysR_subst-bd"/>
</dbReference>
<keyword evidence="3" id="KW-0238">DNA-binding</keyword>
<dbReference type="Pfam" id="PF00126">
    <property type="entry name" value="HTH_1"/>
    <property type="match status" value="1"/>
</dbReference>
<evidence type="ECO:0000256" key="2">
    <source>
        <dbReference type="ARBA" id="ARBA00023015"/>
    </source>
</evidence>
<feature type="domain" description="HTH lysR-type" evidence="5">
    <location>
        <begin position="1"/>
        <end position="58"/>
    </location>
</feature>
<dbReference type="RefSeq" id="WP_319612897.1">
    <property type="nucleotide sequence ID" value="NZ_JAWXYB010000018.1"/>
</dbReference>
<dbReference type="AlphaFoldDB" id="A0AAW9DNI0"/>
<accession>A0AAW9DNI0</accession>
<evidence type="ECO:0000313" key="6">
    <source>
        <dbReference type="EMBL" id="MDX5929917.1"/>
    </source>
</evidence>
<evidence type="ECO:0000256" key="4">
    <source>
        <dbReference type="ARBA" id="ARBA00023163"/>
    </source>
</evidence>
<dbReference type="SUPFAM" id="SSF46785">
    <property type="entry name" value="Winged helix' DNA-binding domain"/>
    <property type="match status" value="1"/>
</dbReference>
<gene>
    <name evidence="6" type="ORF">SIL87_03960</name>
</gene>
<evidence type="ECO:0000313" key="7">
    <source>
        <dbReference type="Proteomes" id="UP001279553"/>
    </source>
</evidence>
<keyword evidence="4" id="KW-0804">Transcription</keyword>
<dbReference type="Pfam" id="PF03466">
    <property type="entry name" value="LysR_substrate"/>
    <property type="match status" value="1"/>
</dbReference>
<dbReference type="Proteomes" id="UP001279553">
    <property type="component" value="Unassembled WGS sequence"/>
</dbReference>
<dbReference type="GO" id="GO:0003700">
    <property type="term" value="F:DNA-binding transcription factor activity"/>
    <property type="evidence" value="ECO:0007669"/>
    <property type="project" value="InterPro"/>
</dbReference>
<protein>
    <submittedName>
        <fullName evidence="6">LysR family transcriptional regulator</fullName>
    </submittedName>
</protein>
<evidence type="ECO:0000259" key="5">
    <source>
        <dbReference type="PROSITE" id="PS50931"/>
    </source>
</evidence>
<proteinExistence type="inferred from homology"/>
<dbReference type="Gene3D" id="1.10.10.10">
    <property type="entry name" value="Winged helix-like DNA-binding domain superfamily/Winged helix DNA-binding domain"/>
    <property type="match status" value="1"/>
</dbReference>
<keyword evidence="2" id="KW-0805">Transcription regulation</keyword>
<name>A0AAW9DNI0_ACIAO</name>
<dbReference type="GO" id="GO:0003677">
    <property type="term" value="F:DNA binding"/>
    <property type="evidence" value="ECO:0007669"/>
    <property type="project" value="UniProtKB-KW"/>
</dbReference>
<dbReference type="Gene3D" id="3.40.190.10">
    <property type="entry name" value="Periplasmic binding protein-like II"/>
    <property type="match status" value="2"/>
</dbReference>
<dbReference type="InterPro" id="IPR036388">
    <property type="entry name" value="WH-like_DNA-bd_sf"/>
</dbReference>
<comment type="caution">
    <text evidence="6">The sequence shown here is derived from an EMBL/GenBank/DDBJ whole genome shotgun (WGS) entry which is preliminary data.</text>
</comment>
<dbReference type="PANTHER" id="PTHR30346:SF17">
    <property type="entry name" value="LYSR FAMILY TRANSCRIPTIONAL REGULATOR"/>
    <property type="match status" value="1"/>
</dbReference>
<reference evidence="6 7" key="1">
    <citation type="submission" date="2023-11" db="EMBL/GenBank/DDBJ databases">
        <title>MicrobeMod: A computational toolkit for identifying prokaryotic methylation and restriction-modification with nanopore sequencing.</title>
        <authorList>
            <person name="Crits-Christoph A."/>
            <person name="Kang S.C."/>
            <person name="Lee H."/>
            <person name="Ostrov N."/>
        </authorList>
    </citation>
    <scope>NUCLEOTIDE SEQUENCE [LARGE SCALE GENOMIC DNA]</scope>
    <source>
        <strain evidence="6 7">DSMZ 700</strain>
    </source>
</reference>